<dbReference type="InterPro" id="IPR005039">
    <property type="entry name" value="Ant_C"/>
</dbReference>
<dbReference type="SMART" id="SM01040">
    <property type="entry name" value="Bro-N"/>
    <property type="match status" value="1"/>
</dbReference>
<gene>
    <name evidence="2" type="ORF">OFW50_03620</name>
</gene>
<reference evidence="2" key="1">
    <citation type="submission" date="2022-10" db="EMBL/GenBank/DDBJ databases">
        <title>Comparative genomic analysis and in-vitro probiotic properties of the potential probiotic L. chiayiensis AACE 3.</title>
        <authorList>
            <person name="Kang X."/>
        </authorList>
    </citation>
    <scope>NUCLEOTIDE SEQUENCE</scope>
    <source>
        <strain evidence="2">AACE 3</strain>
    </source>
</reference>
<dbReference type="PROSITE" id="PS51750">
    <property type="entry name" value="BRO_N"/>
    <property type="match status" value="1"/>
</dbReference>
<organism evidence="2 3">
    <name type="scientific">Lacticaseibacillus chiayiensis</name>
    <dbReference type="NCBI Taxonomy" id="2100821"/>
    <lineage>
        <taxon>Bacteria</taxon>
        <taxon>Bacillati</taxon>
        <taxon>Bacillota</taxon>
        <taxon>Bacilli</taxon>
        <taxon>Lactobacillales</taxon>
        <taxon>Lactobacillaceae</taxon>
        <taxon>Lacticaseibacillus</taxon>
    </lineage>
</organism>
<sequence length="258" mass="28975">MNELQHFNFKGRQVRTVVVDNEPMFVGKDIAEVLGYSKPANAVNKYVPDKFKGVTKLMTPGGKQDFVVIAEPGLYKLVFKSDMPNADEFTDWVAEKVLPSIRKHGAYMTPETIEKAIYDPDFIINLATQLKNEQAKTAALKADNETMKPKALFADAVATSHTSILIGDLAKLIRQNGVDIGQNRLFAWLREHGYLIGSGDRRNMPTQRAMDLGLFDIKERTFQNQDGSVRITKTTKVTGKGQQYFINKFLQTNEVQTA</sequence>
<dbReference type="PANTHER" id="PTHR36180:SF2">
    <property type="entry name" value="BRO FAMILY PROTEIN"/>
    <property type="match status" value="1"/>
</dbReference>
<dbReference type="Proteomes" id="UP001164790">
    <property type="component" value="Chromosome"/>
</dbReference>
<evidence type="ECO:0000313" key="3">
    <source>
        <dbReference type="Proteomes" id="UP001164790"/>
    </source>
</evidence>
<evidence type="ECO:0000313" key="2">
    <source>
        <dbReference type="EMBL" id="UYN57176.1"/>
    </source>
</evidence>
<feature type="domain" description="Bro-N" evidence="1">
    <location>
        <begin position="1"/>
        <end position="105"/>
    </location>
</feature>
<accession>A0ABY6H7J7</accession>
<protein>
    <submittedName>
        <fullName evidence="2">Phage antirepressor</fullName>
    </submittedName>
</protein>
<evidence type="ECO:0000259" key="1">
    <source>
        <dbReference type="PROSITE" id="PS51750"/>
    </source>
</evidence>
<dbReference type="Pfam" id="PF03374">
    <property type="entry name" value="ANT"/>
    <property type="match status" value="1"/>
</dbReference>
<dbReference type="Pfam" id="PF02498">
    <property type="entry name" value="Bro-N"/>
    <property type="match status" value="1"/>
</dbReference>
<keyword evidence="3" id="KW-1185">Reference proteome</keyword>
<name>A0ABY6H7J7_9LACO</name>
<dbReference type="EMBL" id="CP107523">
    <property type="protein sequence ID" value="UYN57176.1"/>
    <property type="molecule type" value="Genomic_DNA"/>
</dbReference>
<proteinExistence type="predicted"/>
<dbReference type="PANTHER" id="PTHR36180">
    <property type="entry name" value="DNA-BINDING PROTEIN-RELATED-RELATED"/>
    <property type="match status" value="1"/>
</dbReference>
<dbReference type="InterPro" id="IPR003497">
    <property type="entry name" value="BRO_N_domain"/>
</dbReference>
<dbReference type="RefSeq" id="WP_263932621.1">
    <property type="nucleotide sequence ID" value="NZ_CP107523.1"/>
</dbReference>